<gene>
    <name evidence="1" type="ORF">HC175_19140</name>
</gene>
<feature type="non-terminal residue" evidence="1">
    <location>
        <position position="1"/>
    </location>
</feature>
<name>A0ABX1D3L8_9FLAO</name>
<dbReference type="InterPro" id="IPR011004">
    <property type="entry name" value="Trimer_LpxA-like_sf"/>
</dbReference>
<keyword evidence="2" id="KW-1185">Reference proteome</keyword>
<protein>
    <submittedName>
        <fullName evidence="1">Serine acetyltransferase</fullName>
    </submittedName>
</protein>
<dbReference type="Proteomes" id="UP000703674">
    <property type="component" value="Unassembled WGS sequence"/>
</dbReference>
<reference evidence="1 2" key="1">
    <citation type="submission" date="2020-03" db="EMBL/GenBank/DDBJ databases">
        <title>Salinimicrobium sp. nov, isolated from SCS.</title>
        <authorList>
            <person name="Cao W.R."/>
        </authorList>
    </citation>
    <scope>NUCLEOTIDE SEQUENCE [LARGE SCALE GENOMIC DNA]</scope>
    <source>
        <strain evidence="2">J15B91</strain>
    </source>
</reference>
<comment type="caution">
    <text evidence="1">The sequence shown here is derived from an EMBL/GenBank/DDBJ whole genome shotgun (WGS) entry which is preliminary data.</text>
</comment>
<dbReference type="SUPFAM" id="SSF51161">
    <property type="entry name" value="Trimeric LpxA-like enzymes"/>
    <property type="match status" value="1"/>
</dbReference>
<dbReference type="PANTHER" id="PTHR42811">
    <property type="entry name" value="SERINE ACETYLTRANSFERASE"/>
    <property type="match status" value="1"/>
</dbReference>
<proteinExistence type="predicted"/>
<dbReference type="InterPro" id="IPR001451">
    <property type="entry name" value="Hexapep"/>
</dbReference>
<organism evidence="1 2">
    <name type="scientific">Salinimicrobium oceani</name>
    <dbReference type="NCBI Taxonomy" id="2722702"/>
    <lineage>
        <taxon>Bacteria</taxon>
        <taxon>Pseudomonadati</taxon>
        <taxon>Bacteroidota</taxon>
        <taxon>Flavobacteriia</taxon>
        <taxon>Flavobacteriales</taxon>
        <taxon>Flavobacteriaceae</taxon>
        <taxon>Salinimicrobium</taxon>
    </lineage>
</organism>
<dbReference type="Pfam" id="PF00132">
    <property type="entry name" value="Hexapep"/>
    <property type="match status" value="1"/>
</dbReference>
<dbReference type="EMBL" id="JAAVJR010000736">
    <property type="protein sequence ID" value="NJW55030.1"/>
    <property type="molecule type" value="Genomic_DNA"/>
</dbReference>
<evidence type="ECO:0000313" key="2">
    <source>
        <dbReference type="Proteomes" id="UP000703674"/>
    </source>
</evidence>
<sequence length="91" mass="10050">TTVIKNNVKLYQGVTLGALYVERDLRNIKRHPTIEDNVTIYANATILGGDTIIGENSIIGGNAWLTNSVPPNSFVTHTPTIKIRNLQNFTE</sequence>
<evidence type="ECO:0000313" key="1">
    <source>
        <dbReference type="EMBL" id="NJW55030.1"/>
    </source>
</evidence>
<accession>A0ABX1D3L8</accession>
<dbReference type="Gene3D" id="2.160.10.10">
    <property type="entry name" value="Hexapeptide repeat proteins"/>
    <property type="match status" value="1"/>
</dbReference>
<dbReference type="RefSeq" id="WP_369074353.1">
    <property type="nucleotide sequence ID" value="NZ_JAAVJR010000736.1"/>
</dbReference>